<dbReference type="EMBL" id="LK032251">
    <property type="protein sequence ID" value="CDY30243.1"/>
    <property type="molecule type" value="Genomic_DNA"/>
</dbReference>
<accession>A0A078H078</accession>
<proteinExistence type="predicted"/>
<reference evidence="1" key="3">
    <citation type="submission" date="2021-01" db="EMBL/GenBank/DDBJ databases">
        <authorList>
            <consortium name="Genoscope - CEA"/>
            <person name="William W."/>
        </authorList>
    </citation>
    <scope>NUCLEOTIDE SEQUENCE</scope>
</reference>
<evidence type="ECO:0000313" key="1">
    <source>
        <dbReference type="EMBL" id="CAF1858700.1"/>
    </source>
</evidence>
<organism evidence="2 3">
    <name type="scientific">Brassica napus</name>
    <name type="common">Rape</name>
    <dbReference type="NCBI Taxonomy" id="3708"/>
    <lineage>
        <taxon>Eukaryota</taxon>
        <taxon>Viridiplantae</taxon>
        <taxon>Streptophyta</taxon>
        <taxon>Embryophyta</taxon>
        <taxon>Tracheophyta</taxon>
        <taxon>Spermatophyta</taxon>
        <taxon>Magnoliopsida</taxon>
        <taxon>eudicotyledons</taxon>
        <taxon>Gunneridae</taxon>
        <taxon>Pentapetalae</taxon>
        <taxon>rosids</taxon>
        <taxon>malvids</taxon>
        <taxon>Brassicales</taxon>
        <taxon>Brassicaceae</taxon>
        <taxon>Brassiceae</taxon>
        <taxon>Brassica</taxon>
    </lineage>
</organism>
<dbReference type="Proteomes" id="UP001295469">
    <property type="component" value="Chromosome C04"/>
</dbReference>
<sequence length="37" mass="4075">MIFSYPLVFFFSIVVGESPIWTGLKSGIGLRGIVETL</sequence>
<dbReference type="PaxDb" id="3708-A0A078H078"/>
<dbReference type="Proteomes" id="UP000028999">
    <property type="component" value="Unassembled WGS sequence"/>
</dbReference>
<dbReference type="EMBL" id="HG994368">
    <property type="protein sequence ID" value="CAF1858700.1"/>
    <property type="molecule type" value="Genomic_DNA"/>
</dbReference>
<gene>
    <name evidence="2" type="primary">BnaC04g31540D</name>
    <name evidence="1" type="ORF">DARMORV10_C04P45880.1</name>
    <name evidence="2" type="ORF">GSBRNA2T00044874001</name>
</gene>
<reference evidence="2" key="2">
    <citation type="submission" date="2014-06" db="EMBL/GenBank/DDBJ databases">
        <authorList>
            <person name="Genoscope - CEA"/>
        </authorList>
    </citation>
    <scope>NUCLEOTIDE SEQUENCE</scope>
</reference>
<protein>
    <submittedName>
        <fullName evidence="1">(rape) hypothetical protein</fullName>
    </submittedName>
    <submittedName>
        <fullName evidence="2">BnaC04g31540D protein</fullName>
    </submittedName>
</protein>
<dbReference type="AlphaFoldDB" id="A0A078H078"/>
<evidence type="ECO:0000313" key="3">
    <source>
        <dbReference type="Proteomes" id="UP000028999"/>
    </source>
</evidence>
<keyword evidence="3" id="KW-1185">Reference proteome</keyword>
<name>A0A078H078_BRANA</name>
<evidence type="ECO:0000313" key="2">
    <source>
        <dbReference type="EMBL" id="CDY30243.1"/>
    </source>
</evidence>
<reference evidence="2 3" key="1">
    <citation type="journal article" date="2014" name="Science">
        <title>Plant genetics. Early allopolyploid evolution in the post-Neolithic Brassica napus oilseed genome.</title>
        <authorList>
            <person name="Chalhoub B."/>
            <person name="Denoeud F."/>
            <person name="Liu S."/>
            <person name="Parkin I.A."/>
            <person name="Tang H."/>
            <person name="Wang X."/>
            <person name="Chiquet J."/>
            <person name="Belcram H."/>
            <person name="Tong C."/>
            <person name="Samans B."/>
            <person name="Correa M."/>
            <person name="Da Silva C."/>
            <person name="Just J."/>
            <person name="Falentin C."/>
            <person name="Koh C.S."/>
            <person name="Le Clainche I."/>
            <person name="Bernard M."/>
            <person name="Bento P."/>
            <person name="Noel B."/>
            <person name="Labadie K."/>
            <person name="Alberti A."/>
            <person name="Charles M."/>
            <person name="Arnaud D."/>
            <person name="Guo H."/>
            <person name="Daviaud C."/>
            <person name="Alamery S."/>
            <person name="Jabbari K."/>
            <person name="Zhao M."/>
            <person name="Edger P.P."/>
            <person name="Chelaifa H."/>
            <person name="Tack D."/>
            <person name="Lassalle G."/>
            <person name="Mestiri I."/>
            <person name="Schnel N."/>
            <person name="Le Paslier M.C."/>
            <person name="Fan G."/>
            <person name="Renault V."/>
            <person name="Bayer P.E."/>
            <person name="Golicz A.A."/>
            <person name="Manoli S."/>
            <person name="Lee T.H."/>
            <person name="Thi V.H."/>
            <person name="Chalabi S."/>
            <person name="Hu Q."/>
            <person name="Fan C."/>
            <person name="Tollenaere R."/>
            <person name="Lu Y."/>
            <person name="Battail C."/>
            <person name="Shen J."/>
            <person name="Sidebottom C.H."/>
            <person name="Wang X."/>
            <person name="Canaguier A."/>
            <person name="Chauveau A."/>
            <person name="Berard A."/>
            <person name="Deniot G."/>
            <person name="Guan M."/>
            <person name="Liu Z."/>
            <person name="Sun F."/>
            <person name="Lim Y.P."/>
            <person name="Lyons E."/>
            <person name="Town C.D."/>
            <person name="Bancroft I."/>
            <person name="Wang X."/>
            <person name="Meng J."/>
            <person name="Ma J."/>
            <person name="Pires J.C."/>
            <person name="King G.J."/>
            <person name="Brunel D."/>
            <person name="Delourme R."/>
            <person name="Renard M."/>
            <person name="Aury J.M."/>
            <person name="Adams K.L."/>
            <person name="Batley J."/>
            <person name="Snowdon R.J."/>
            <person name="Tost J."/>
            <person name="Edwards D."/>
            <person name="Zhou Y."/>
            <person name="Hua W."/>
            <person name="Sharpe A.G."/>
            <person name="Paterson A.H."/>
            <person name="Guan C."/>
            <person name="Wincker P."/>
        </authorList>
    </citation>
    <scope>NUCLEOTIDE SEQUENCE [LARGE SCALE GENOMIC DNA]</scope>
    <source>
        <strain evidence="3">cv. Darmor-bzh</strain>
    </source>
</reference>
<dbReference type="Gramene" id="CDY30243">
    <property type="protein sequence ID" value="CDY30243"/>
    <property type="gene ID" value="GSBRNA2T00044874001"/>
</dbReference>